<organism evidence="1 2">
    <name type="scientific">Flavobacterium crocinum</name>
    <dbReference type="NCBI Taxonomy" id="2183896"/>
    <lineage>
        <taxon>Bacteria</taxon>
        <taxon>Pseudomonadati</taxon>
        <taxon>Bacteroidota</taxon>
        <taxon>Flavobacteriia</taxon>
        <taxon>Flavobacteriales</taxon>
        <taxon>Flavobacteriaceae</taxon>
        <taxon>Flavobacterium</taxon>
    </lineage>
</organism>
<dbReference type="AlphaFoldDB" id="A0A2S1YR74"/>
<evidence type="ECO:0000313" key="1">
    <source>
        <dbReference type="EMBL" id="AWK06579.1"/>
    </source>
</evidence>
<dbReference type="Gene3D" id="3.10.450.360">
    <property type="match status" value="1"/>
</dbReference>
<proteinExistence type="predicted"/>
<dbReference type="KEGG" id="fcr:HYN56_21045"/>
<dbReference type="EMBL" id="CP029255">
    <property type="protein sequence ID" value="AWK06579.1"/>
    <property type="molecule type" value="Genomic_DNA"/>
</dbReference>
<accession>A0A2S1YR74</accession>
<keyword evidence="2" id="KW-1185">Reference proteome</keyword>
<dbReference type="Proteomes" id="UP000245250">
    <property type="component" value="Chromosome"/>
</dbReference>
<dbReference type="SUPFAM" id="SSF160574">
    <property type="entry name" value="BT0923-like"/>
    <property type="match status" value="1"/>
</dbReference>
<evidence type="ECO:0000313" key="2">
    <source>
        <dbReference type="Proteomes" id="UP000245250"/>
    </source>
</evidence>
<name>A0A2S1YR74_9FLAO</name>
<protein>
    <submittedName>
        <fullName evidence="1">Uncharacterized protein</fullName>
    </submittedName>
</protein>
<reference evidence="1 2" key="1">
    <citation type="submission" date="2018-05" db="EMBL/GenBank/DDBJ databases">
        <title>Genome sequencing of Flavobacterium sp. HYN0056.</title>
        <authorList>
            <person name="Yi H."/>
            <person name="Baek C."/>
        </authorList>
    </citation>
    <scope>NUCLEOTIDE SEQUENCE [LARGE SCALE GENOMIC DNA]</scope>
    <source>
        <strain evidence="1 2">HYN0056</strain>
    </source>
</reference>
<dbReference type="OrthoDB" id="1356499at2"/>
<gene>
    <name evidence="1" type="ORF">HYN56_21045</name>
</gene>
<sequence length="151" mass="17478">MRTFILFLFFICCNLVKGQGASIVPPDNVINAFEKQYPKKKANWNVEYGSKNDDITFEAKFTQAPKTIAFAQYDQNGVFKVYKVQMPVLKLAKKIQSYLKANYSVKSVKQVFSVMDYSNKKSFEVGVIKDSKLYNLIFDQDGEFLKRIQIR</sequence>
<dbReference type="RefSeq" id="WP_109193991.1">
    <property type="nucleotide sequence ID" value="NZ_CP029255.1"/>
</dbReference>